<comment type="similarity">
    <text evidence="1">Belongs to the bacterial solute-binding protein 7 family.</text>
</comment>
<protein>
    <submittedName>
        <fullName evidence="5">TRAP transporter substrate-binding protein</fullName>
    </submittedName>
</protein>
<sequence>MKKGLLIIALVSLVLVVLPAQGGTEKDGVIEFKIVGNNASTLVTEAAKKMAKEIEEKSNGQLKPILYLEGQLGDNDEDLCTGLSDGNYEMLINPEMLFNWAVPEWMELFNMAFIFDSQDHLQAFWKSDVGAQLAQDLLNKFDVKAYINTIALRGPRYLTANVPVKNVADMAGMKLRTPNNAGVIASWKATGANVTPVAWGELYGALQNGIVSAQENPLANIDQAGMYQVQDYLMQTEHQYTNYFVYMSNGWWSTLNADQQQIIGTAIDNAFTWHNEQVNAEDKKLLAKFIEKGMNFIPKNEIDIQSFKDAIIPVLLEKNKDLYPEGAYEKISQLSK</sequence>
<keyword evidence="6" id="KW-1185">Reference proteome</keyword>
<dbReference type="InterPro" id="IPR038404">
    <property type="entry name" value="TRAP_DctP_sf"/>
</dbReference>
<dbReference type="EMBL" id="CP036150">
    <property type="protein sequence ID" value="QEN08157.1"/>
    <property type="molecule type" value="Genomic_DNA"/>
</dbReference>
<evidence type="ECO:0000256" key="3">
    <source>
        <dbReference type="ARBA" id="ARBA00022729"/>
    </source>
</evidence>
<dbReference type="PANTHER" id="PTHR33376:SF7">
    <property type="entry name" value="C4-DICARBOXYLATE-BINDING PROTEIN DCTB"/>
    <property type="match status" value="1"/>
</dbReference>
<name>A0A5C1QL08_9SPIO</name>
<dbReference type="GO" id="GO:0055085">
    <property type="term" value="P:transmembrane transport"/>
    <property type="evidence" value="ECO:0007669"/>
    <property type="project" value="InterPro"/>
</dbReference>
<gene>
    <name evidence="5" type="ORF">EXM22_09215</name>
</gene>
<evidence type="ECO:0000313" key="6">
    <source>
        <dbReference type="Proteomes" id="UP000324209"/>
    </source>
</evidence>
<reference evidence="5 6" key="1">
    <citation type="submission" date="2019-02" db="EMBL/GenBank/DDBJ databases">
        <title>Complete Genome Sequence and Methylome Analysis of free living Spirochaetas.</title>
        <authorList>
            <person name="Fomenkov A."/>
            <person name="Dubinina G."/>
            <person name="Leshcheva N."/>
            <person name="Mikheeva N."/>
            <person name="Grabovich M."/>
            <person name="Vincze T."/>
            <person name="Roberts R.J."/>
        </authorList>
    </citation>
    <scope>NUCLEOTIDE SEQUENCE [LARGE SCALE GENOMIC DNA]</scope>
    <source>
        <strain evidence="5 6">K2</strain>
    </source>
</reference>
<dbReference type="KEGG" id="ock:EXM22_09215"/>
<dbReference type="RefSeq" id="WP_149486237.1">
    <property type="nucleotide sequence ID" value="NZ_CP036150.1"/>
</dbReference>
<accession>A0A5C1QL08</accession>
<dbReference type="AlphaFoldDB" id="A0A5C1QL08"/>
<organism evidence="5 6">
    <name type="scientific">Oceanispirochaeta crateris</name>
    <dbReference type="NCBI Taxonomy" id="2518645"/>
    <lineage>
        <taxon>Bacteria</taxon>
        <taxon>Pseudomonadati</taxon>
        <taxon>Spirochaetota</taxon>
        <taxon>Spirochaetia</taxon>
        <taxon>Spirochaetales</taxon>
        <taxon>Spirochaetaceae</taxon>
        <taxon>Oceanispirochaeta</taxon>
    </lineage>
</organism>
<keyword evidence="2" id="KW-0813">Transport</keyword>
<dbReference type="OrthoDB" id="89872at2"/>
<dbReference type="NCBIfam" id="TIGR00787">
    <property type="entry name" value="dctP"/>
    <property type="match status" value="1"/>
</dbReference>
<evidence type="ECO:0000256" key="4">
    <source>
        <dbReference type="SAM" id="SignalP"/>
    </source>
</evidence>
<dbReference type="InterPro" id="IPR018389">
    <property type="entry name" value="DctP_fam"/>
</dbReference>
<feature type="chain" id="PRO_5022920519" evidence="4">
    <location>
        <begin position="23"/>
        <end position="336"/>
    </location>
</feature>
<dbReference type="CDD" id="cd13603">
    <property type="entry name" value="PBP2_TRAP_Siap_TeaA_like"/>
    <property type="match status" value="1"/>
</dbReference>
<dbReference type="Pfam" id="PF03480">
    <property type="entry name" value="DctP"/>
    <property type="match status" value="1"/>
</dbReference>
<dbReference type="GO" id="GO:0030288">
    <property type="term" value="C:outer membrane-bounded periplasmic space"/>
    <property type="evidence" value="ECO:0007669"/>
    <property type="project" value="InterPro"/>
</dbReference>
<evidence type="ECO:0000256" key="2">
    <source>
        <dbReference type="ARBA" id="ARBA00022448"/>
    </source>
</evidence>
<proteinExistence type="inferred from homology"/>
<feature type="signal peptide" evidence="4">
    <location>
        <begin position="1"/>
        <end position="22"/>
    </location>
</feature>
<dbReference type="Gene3D" id="3.40.190.170">
    <property type="entry name" value="Bacterial extracellular solute-binding protein, family 7"/>
    <property type="match status" value="1"/>
</dbReference>
<evidence type="ECO:0000313" key="5">
    <source>
        <dbReference type="EMBL" id="QEN08157.1"/>
    </source>
</evidence>
<keyword evidence="3 4" id="KW-0732">Signal</keyword>
<dbReference type="PANTHER" id="PTHR33376">
    <property type="match status" value="1"/>
</dbReference>
<dbReference type="NCBIfam" id="NF037995">
    <property type="entry name" value="TRAP_S1"/>
    <property type="match status" value="1"/>
</dbReference>
<dbReference type="Proteomes" id="UP000324209">
    <property type="component" value="Chromosome"/>
</dbReference>
<dbReference type="InterPro" id="IPR004682">
    <property type="entry name" value="TRAP_DctP"/>
</dbReference>
<evidence type="ECO:0000256" key="1">
    <source>
        <dbReference type="ARBA" id="ARBA00009023"/>
    </source>
</evidence>